<sequence length="202" mass="20786">MRHALGRLAAAVTAILVSGVLTAPTASATTDYSTSTLTYSCNLPGVGVQPVYVRMSFHGPDSVPSGGTFTPADFTGSLTFNAAAVALFNAGFDRLRGGLAAPITGSNVLPPPVSTVTMKLPEVPGPFVAPFTAYLFEDPGSAVLTFTAGTPGTAALALGSPLSFALELRSRSGSWTAWQIPCVARITNPPQNNWFGPSILVD</sequence>
<dbReference type="AlphaFoldDB" id="A0A1W2LZ63"/>
<dbReference type="Proteomes" id="UP000076660">
    <property type="component" value="Unassembled WGS sequence"/>
</dbReference>
<feature type="domain" description="DUF6801" evidence="2">
    <location>
        <begin position="38"/>
        <end position="195"/>
    </location>
</feature>
<organism evidence="3 4">
    <name type="scientific">Amycolatopsis keratiniphila subsp. keratiniphila</name>
    <dbReference type="NCBI Taxonomy" id="227715"/>
    <lineage>
        <taxon>Bacteria</taxon>
        <taxon>Bacillati</taxon>
        <taxon>Actinomycetota</taxon>
        <taxon>Actinomycetes</taxon>
        <taxon>Pseudonocardiales</taxon>
        <taxon>Pseudonocardiaceae</taxon>
        <taxon>Amycolatopsis</taxon>
        <taxon>Amycolatopsis japonica group</taxon>
    </lineage>
</organism>
<dbReference type="RefSeq" id="WP_063271963.1">
    <property type="nucleotide sequence ID" value="NZ_LQMT02000010.1"/>
</dbReference>
<keyword evidence="1" id="KW-0732">Signal</keyword>
<protein>
    <recommendedName>
        <fullName evidence="2">DUF6801 domain-containing protein</fullName>
    </recommendedName>
</protein>
<dbReference type="Pfam" id="PF20611">
    <property type="entry name" value="DUF6801"/>
    <property type="match status" value="1"/>
</dbReference>
<gene>
    <name evidence="3" type="ORF">AVR91_0210010</name>
</gene>
<evidence type="ECO:0000313" key="4">
    <source>
        <dbReference type="Proteomes" id="UP000076660"/>
    </source>
</evidence>
<accession>A0A1W2LZ63</accession>
<reference evidence="3 4" key="1">
    <citation type="submission" date="2016-12" db="EMBL/GenBank/DDBJ databases">
        <title>Amycolatopsis keratiniphila subsp. keratiniphila genome sequencing and assembly.</title>
        <authorList>
            <person name="Mayilraj S."/>
            <person name="Kaur N."/>
        </authorList>
    </citation>
    <scope>NUCLEOTIDE SEQUENCE [LARGE SCALE GENOMIC DNA]</scope>
    <source>
        <strain evidence="3 4">DSM 44409</strain>
    </source>
</reference>
<evidence type="ECO:0000313" key="3">
    <source>
        <dbReference type="EMBL" id="ONF72520.1"/>
    </source>
</evidence>
<feature type="signal peptide" evidence="1">
    <location>
        <begin position="1"/>
        <end position="28"/>
    </location>
</feature>
<name>A0A1W2LZ63_9PSEU</name>
<dbReference type="EMBL" id="LQMT02000010">
    <property type="protein sequence ID" value="ONF72520.1"/>
    <property type="molecule type" value="Genomic_DNA"/>
</dbReference>
<evidence type="ECO:0000256" key="1">
    <source>
        <dbReference type="SAM" id="SignalP"/>
    </source>
</evidence>
<comment type="caution">
    <text evidence="3">The sequence shown here is derived from an EMBL/GenBank/DDBJ whole genome shotgun (WGS) entry which is preliminary data.</text>
</comment>
<proteinExistence type="predicted"/>
<dbReference type="InterPro" id="IPR046542">
    <property type="entry name" value="DUF6801"/>
</dbReference>
<dbReference type="OrthoDB" id="3623853at2"/>
<feature type="chain" id="PRO_5010739107" description="DUF6801 domain-containing protein" evidence="1">
    <location>
        <begin position="29"/>
        <end position="202"/>
    </location>
</feature>
<evidence type="ECO:0000259" key="2">
    <source>
        <dbReference type="Pfam" id="PF20611"/>
    </source>
</evidence>